<protein>
    <submittedName>
        <fullName evidence="1">Uncharacterized protein</fullName>
    </submittedName>
</protein>
<reference evidence="1 2" key="1">
    <citation type="journal article" date="2020" name="Cell">
        <title>Large-Scale Comparative Analyses of Tick Genomes Elucidate Their Genetic Diversity and Vector Capacities.</title>
        <authorList>
            <consortium name="Tick Genome and Microbiome Consortium (TIGMIC)"/>
            <person name="Jia N."/>
            <person name="Wang J."/>
            <person name="Shi W."/>
            <person name="Du L."/>
            <person name="Sun Y."/>
            <person name="Zhan W."/>
            <person name="Jiang J.F."/>
            <person name="Wang Q."/>
            <person name="Zhang B."/>
            <person name="Ji P."/>
            <person name="Bell-Sakyi L."/>
            <person name="Cui X.M."/>
            <person name="Yuan T.T."/>
            <person name="Jiang B.G."/>
            <person name="Yang W.F."/>
            <person name="Lam T.T."/>
            <person name="Chang Q.C."/>
            <person name="Ding S.J."/>
            <person name="Wang X.J."/>
            <person name="Zhu J.G."/>
            <person name="Ruan X.D."/>
            <person name="Zhao L."/>
            <person name="Wei J.T."/>
            <person name="Ye R.Z."/>
            <person name="Que T.C."/>
            <person name="Du C.H."/>
            <person name="Zhou Y.H."/>
            <person name="Cheng J.X."/>
            <person name="Dai P.F."/>
            <person name="Guo W.B."/>
            <person name="Han X.H."/>
            <person name="Huang E.J."/>
            <person name="Li L.F."/>
            <person name="Wei W."/>
            <person name="Gao Y.C."/>
            <person name="Liu J.Z."/>
            <person name="Shao H.Z."/>
            <person name="Wang X."/>
            <person name="Wang C.C."/>
            <person name="Yang T.C."/>
            <person name="Huo Q.B."/>
            <person name="Li W."/>
            <person name="Chen H.Y."/>
            <person name="Chen S.E."/>
            <person name="Zhou L.G."/>
            <person name="Ni X.B."/>
            <person name="Tian J.H."/>
            <person name="Sheng Y."/>
            <person name="Liu T."/>
            <person name="Pan Y.S."/>
            <person name="Xia L.Y."/>
            <person name="Li J."/>
            <person name="Zhao F."/>
            <person name="Cao W.C."/>
        </authorList>
    </citation>
    <scope>NUCLEOTIDE SEQUENCE [LARGE SCALE GENOMIC DNA]</scope>
    <source>
        <strain evidence="1">Iper-2018</strain>
    </source>
</reference>
<sequence length="694" mass="77836">MSEEDDEAEAVRFSRTWQLSHFSLWCGGGESSPFRCRLGHKCKEKDRHTHCFAPGCKSGYPVNKGSRSISDLRPRIHEEDPQPVQLGFAPFRELLPPGCGSSAASMDHGCAGRVRQPRSRLYPSRPQAEPAFRSLRAPSGSTTSQGRPALHPRDPRGGRTARRPGTSRSRSSRDKSQGPAIHIDRRHYAMEPLVKVLPDGNIVVVGKVRHSQSIRDALLRPWLLIKPDGEVLVAHCTCMSGLGEACSHVGAVLFYMEAVVRRRNDQACTDQDNAWLPPHVRVVDCVPIAKMDFSSSEMKKRKLDGEELPAPVAAQKSIGKVTEEEWEMFMERCHQAGSRPALLLLSEKYAHEFVPLATKFPSAILSNLASHDPTPAWEELVVQCAEVANSLAIEPQVAALIQEQTTEQAGSTKWFSFRAGRITASNARTVCKTSVSQPSQSLLKKICHPMESQFWSPAVAWGRNNEPKARQAYEAKAVRLHEDFSCRRSGLHISSKHPFLGATPDGLIDCSCCGPGVLEVKCPYTFRDKFIKEMPGQKYSCLFKQGDDIMLLEDHIFYYQIQTQMLVCNREYCDFVVWTSKDVQDFRIVKDERLCKEIVASCGKYFQSVLLPELIYKYWSTRHAEAASQAAEAAASEESEPDSTYCHCNGPESGDMIRCDGVSCEYKWFHFACVNLKRAPKARKWYCMDCKNKQ</sequence>
<evidence type="ECO:0000313" key="1">
    <source>
        <dbReference type="EMBL" id="KAG0421496.1"/>
    </source>
</evidence>
<keyword evidence="2" id="KW-1185">Reference proteome</keyword>
<organism evidence="1 2">
    <name type="scientific">Ixodes persulcatus</name>
    <name type="common">Taiga tick</name>
    <dbReference type="NCBI Taxonomy" id="34615"/>
    <lineage>
        <taxon>Eukaryota</taxon>
        <taxon>Metazoa</taxon>
        <taxon>Ecdysozoa</taxon>
        <taxon>Arthropoda</taxon>
        <taxon>Chelicerata</taxon>
        <taxon>Arachnida</taxon>
        <taxon>Acari</taxon>
        <taxon>Parasitiformes</taxon>
        <taxon>Ixodida</taxon>
        <taxon>Ixodoidea</taxon>
        <taxon>Ixodidae</taxon>
        <taxon>Ixodinae</taxon>
        <taxon>Ixodes</taxon>
    </lineage>
</organism>
<dbReference type="Proteomes" id="UP000805193">
    <property type="component" value="Unassembled WGS sequence"/>
</dbReference>
<comment type="caution">
    <text evidence="1">The sequence shown here is derived from an EMBL/GenBank/DDBJ whole genome shotgun (WGS) entry which is preliminary data.</text>
</comment>
<gene>
    <name evidence="1" type="ORF">HPB47_002622</name>
</gene>
<proteinExistence type="predicted"/>
<dbReference type="EMBL" id="JABSTQ010010358">
    <property type="protein sequence ID" value="KAG0421496.1"/>
    <property type="molecule type" value="Genomic_DNA"/>
</dbReference>
<name>A0AC60PKW3_IXOPE</name>
<accession>A0AC60PKW3</accession>
<evidence type="ECO:0000313" key="2">
    <source>
        <dbReference type="Proteomes" id="UP000805193"/>
    </source>
</evidence>